<dbReference type="EMBL" id="SRLO01000045">
    <property type="protein sequence ID" value="TNN81688.1"/>
    <property type="molecule type" value="Genomic_DNA"/>
</dbReference>
<name>A0A4Z2IVZ9_9TELE</name>
<protein>
    <submittedName>
        <fullName evidence="1">Uncharacterized protein</fullName>
    </submittedName>
</protein>
<accession>A0A4Z2IVZ9</accession>
<evidence type="ECO:0000313" key="1">
    <source>
        <dbReference type="EMBL" id="TNN81688.1"/>
    </source>
</evidence>
<organism evidence="1 2">
    <name type="scientific">Liparis tanakae</name>
    <name type="common">Tanaka's snailfish</name>
    <dbReference type="NCBI Taxonomy" id="230148"/>
    <lineage>
        <taxon>Eukaryota</taxon>
        <taxon>Metazoa</taxon>
        <taxon>Chordata</taxon>
        <taxon>Craniata</taxon>
        <taxon>Vertebrata</taxon>
        <taxon>Euteleostomi</taxon>
        <taxon>Actinopterygii</taxon>
        <taxon>Neopterygii</taxon>
        <taxon>Teleostei</taxon>
        <taxon>Neoteleostei</taxon>
        <taxon>Acanthomorphata</taxon>
        <taxon>Eupercaria</taxon>
        <taxon>Perciformes</taxon>
        <taxon>Cottioidei</taxon>
        <taxon>Cottales</taxon>
        <taxon>Liparidae</taxon>
        <taxon>Liparis</taxon>
    </lineage>
</organism>
<dbReference type="AlphaFoldDB" id="A0A4Z2IVZ9"/>
<comment type="caution">
    <text evidence="1">The sequence shown here is derived from an EMBL/GenBank/DDBJ whole genome shotgun (WGS) entry which is preliminary data.</text>
</comment>
<reference evidence="1 2" key="1">
    <citation type="submission" date="2019-03" db="EMBL/GenBank/DDBJ databases">
        <title>First draft genome of Liparis tanakae, snailfish: a comprehensive survey of snailfish specific genes.</title>
        <authorList>
            <person name="Kim W."/>
            <person name="Song I."/>
            <person name="Jeong J.-H."/>
            <person name="Kim D."/>
            <person name="Kim S."/>
            <person name="Ryu S."/>
            <person name="Song J.Y."/>
            <person name="Lee S.K."/>
        </authorList>
    </citation>
    <scope>NUCLEOTIDE SEQUENCE [LARGE SCALE GENOMIC DNA]</scope>
    <source>
        <tissue evidence="1">Muscle</tissue>
    </source>
</reference>
<keyword evidence="2" id="KW-1185">Reference proteome</keyword>
<proteinExistence type="predicted"/>
<gene>
    <name evidence="1" type="ORF">EYF80_008134</name>
</gene>
<evidence type="ECO:0000313" key="2">
    <source>
        <dbReference type="Proteomes" id="UP000314294"/>
    </source>
</evidence>
<sequence>MASTRTFCHARVAAVAPSPISVTCLKRPRPQFDAGGTSHAMPPAALGKDSWQCHSTVRQCKIHKKRKKEKKMEIARNDV</sequence>
<dbReference type="Proteomes" id="UP000314294">
    <property type="component" value="Unassembled WGS sequence"/>
</dbReference>